<feature type="non-terminal residue" evidence="2">
    <location>
        <position position="1"/>
    </location>
</feature>
<dbReference type="EMBL" id="JAMKFB020000012">
    <property type="protein sequence ID" value="KAL0179982.1"/>
    <property type="molecule type" value="Genomic_DNA"/>
</dbReference>
<feature type="region of interest" description="Disordered" evidence="1">
    <location>
        <begin position="62"/>
        <end position="135"/>
    </location>
</feature>
<comment type="caution">
    <text evidence="2">The sequence shown here is derived from an EMBL/GenBank/DDBJ whole genome shotgun (WGS) entry which is preliminary data.</text>
</comment>
<evidence type="ECO:0000313" key="3">
    <source>
        <dbReference type="Proteomes" id="UP001529510"/>
    </source>
</evidence>
<feature type="compositionally biased region" description="Polar residues" evidence="1">
    <location>
        <begin position="120"/>
        <end position="132"/>
    </location>
</feature>
<feature type="non-terminal residue" evidence="2">
    <location>
        <position position="163"/>
    </location>
</feature>
<sequence length="163" mass="17494">LFLEIVNITSYPDDALCSFYDASLNAACKLLSSEDGPQEDFATFVEWILLRNGSPLTICPVDDLTSSTPNPEPSPPSPCCAEQKPKPTDDGEPEPAMTGEPLQQGATELRITAEPELRVTSDQVQEPATTPATREKAVASEIAERSSAHCTMAEGELLMDLGL</sequence>
<organism evidence="2 3">
    <name type="scientific">Cirrhinus mrigala</name>
    <name type="common">Mrigala</name>
    <dbReference type="NCBI Taxonomy" id="683832"/>
    <lineage>
        <taxon>Eukaryota</taxon>
        <taxon>Metazoa</taxon>
        <taxon>Chordata</taxon>
        <taxon>Craniata</taxon>
        <taxon>Vertebrata</taxon>
        <taxon>Euteleostomi</taxon>
        <taxon>Actinopterygii</taxon>
        <taxon>Neopterygii</taxon>
        <taxon>Teleostei</taxon>
        <taxon>Ostariophysi</taxon>
        <taxon>Cypriniformes</taxon>
        <taxon>Cyprinidae</taxon>
        <taxon>Labeoninae</taxon>
        <taxon>Labeonini</taxon>
        <taxon>Cirrhinus</taxon>
    </lineage>
</organism>
<gene>
    <name evidence="2" type="ORF">M9458_025424</name>
</gene>
<evidence type="ECO:0000313" key="2">
    <source>
        <dbReference type="EMBL" id="KAL0179982.1"/>
    </source>
</evidence>
<dbReference type="AlphaFoldDB" id="A0ABD0Q1X8"/>
<reference evidence="2 3" key="1">
    <citation type="submission" date="2024-05" db="EMBL/GenBank/DDBJ databases">
        <title>Genome sequencing and assembly of Indian major carp, Cirrhinus mrigala (Hamilton, 1822).</title>
        <authorList>
            <person name="Mohindra V."/>
            <person name="Chowdhury L.M."/>
            <person name="Lal K."/>
            <person name="Jena J.K."/>
        </authorList>
    </citation>
    <scope>NUCLEOTIDE SEQUENCE [LARGE SCALE GENOMIC DNA]</scope>
    <source>
        <strain evidence="2">CM1030</strain>
        <tissue evidence="2">Blood</tissue>
    </source>
</reference>
<accession>A0ABD0Q1X8</accession>
<protein>
    <submittedName>
        <fullName evidence="2">Uncharacterized protein</fullName>
    </submittedName>
</protein>
<keyword evidence="3" id="KW-1185">Reference proteome</keyword>
<evidence type="ECO:0000256" key="1">
    <source>
        <dbReference type="SAM" id="MobiDB-lite"/>
    </source>
</evidence>
<proteinExistence type="predicted"/>
<name>A0ABD0Q1X8_CIRMR</name>
<dbReference type="Proteomes" id="UP001529510">
    <property type="component" value="Unassembled WGS sequence"/>
</dbReference>